<dbReference type="PANTHER" id="PTHR14905:SF18">
    <property type="entry name" value="VON WILLEBRAND FACTOR A DOMAIN-CONTAINING 10, TANDEM DUPLICATE 1-RELATED"/>
    <property type="match status" value="1"/>
</dbReference>
<evidence type="ECO:0000256" key="1">
    <source>
        <dbReference type="ARBA" id="ARBA00004613"/>
    </source>
</evidence>
<evidence type="ECO:0000256" key="4">
    <source>
        <dbReference type="ARBA" id="ARBA00023180"/>
    </source>
</evidence>
<accession>A0A9Q1DTN7</accession>
<dbReference type="Pfam" id="PF25106">
    <property type="entry name" value="VWA_4"/>
    <property type="match status" value="1"/>
</dbReference>
<feature type="region of interest" description="Disordered" evidence="5">
    <location>
        <begin position="940"/>
        <end position="968"/>
    </location>
</feature>
<evidence type="ECO:0000256" key="3">
    <source>
        <dbReference type="ARBA" id="ARBA00022729"/>
    </source>
</evidence>
<dbReference type="Proteomes" id="UP001152803">
    <property type="component" value="Unassembled WGS sequence"/>
</dbReference>
<evidence type="ECO:0000313" key="11">
    <source>
        <dbReference type="Proteomes" id="UP001152803"/>
    </source>
</evidence>
<keyword evidence="3" id="KW-0732">Signal</keyword>
<evidence type="ECO:0000313" key="10">
    <source>
        <dbReference type="EMBL" id="KAJ8281494.1"/>
    </source>
</evidence>
<dbReference type="AlphaFoldDB" id="A0A9Q1DTN7"/>
<dbReference type="SUPFAM" id="SSF53300">
    <property type="entry name" value="vWA-like"/>
    <property type="match status" value="1"/>
</dbReference>
<organism evidence="10 11">
    <name type="scientific">Conger conger</name>
    <name type="common">Conger eel</name>
    <name type="synonym">Muraena conger</name>
    <dbReference type="NCBI Taxonomy" id="82655"/>
    <lineage>
        <taxon>Eukaryota</taxon>
        <taxon>Metazoa</taxon>
        <taxon>Chordata</taxon>
        <taxon>Craniata</taxon>
        <taxon>Vertebrata</taxon>
        <taxon>Euteleostomi</taxon>
        <taxon>Actinopterygii</taxon>
        <taxon>Neopterygii</taxon>
        <taxon>Teleostei</taxon>
        <taxon>Anguilliformes</taxon>
        <taxon>Congridae</taxon>
        <taxon>Conger</taxon>
    </lineage>
</organism>
<name>A0A9Q1DTN7_CONCO</name>
<dbReference type="GO" id="GO:0005576">
    <property type="term" value="C:extracellular region"/>
    <property type="evidence" value="ECO:0007669"/>
    <property type="project" value="UniProtKB-SubCell"/>
</dbReference>
<sequence length="1126" mass="120385">MQTPHREALADRDSNPCSTTSSTLMGWTLHVLLLGLLLPGLQAFKPLLGNSITHQKITEMAILRKTTEVCRALAIAEGRDFPIPTGGRLSASIVQRACSPGSLWSTVNFKASIITMYLSNAAVDIIYLLSDRHHFDGEEFTDGRALITDGMASIKANVRQENFISARFTLGKICHTLQDFYSHSNWIELGKKHPNTNLIRPDESIGNIAGLQAFNPLLGNSITHQKITEMAILRKTTEVCRALAIAEGRDFPFPTGGRLSASIVQRACSPGSLGSTVNFKASIKTMYFSNAAVDIIYLLSARHHFDGEEFRGGRALITDGMASIKANVRQENFISARFTLGKICHTLQDFYSHSNWIELGKKHPNTNLIRPDESIGNIADKDTRTCRSCIGGDCRDNILPEIISEGKITSGYFNIFSSSKPAGKCSHGGSADRTSQRDPTGGINKDNEGADHEHLHRAAAAMAENATMELLEDIRSASGESNFLRLMGITRSSVLCFVIDTTDGMADDIVEAKRVAFSIIDSKKGTEDEPSSYILVPFNDPGFGPLTRTRNSNIFKQRINALSATGGGDEPEMSLSGLLLALSSAPASSEIFVFTDASAKDVHLRSTVIALIESTKSVVNFLLTNALSARRRRDSNGNVSTRMSPLGNQLYQELSEASGGQAIVVTKDTLPQATDIIVDSSTTGLVTVLQVVRNPGRTDNFSFTVDASLRNITTYLTGSSLTFSLISPSGVSQSSSASDGPLGTIKVVGNLHTICLDTQTGLWEIRVTSTQPYTLKVTGRSNIDFVYNIVEDLEGSGSDFTLKEGRLQAGGSGTLLLSVVGGDSLTVTEVSLVEVSGLRVENSTLKPLGEGDYLVSVEKVPDESFVILLKGVDGMLRSPQNSFQRQSNTQLRASTLTLTALANGTMEPGVQFTVPFTVWSNGTAGHYTIRSRDDRGFITSAPSSLPLDSGGSAQGSVQLEAPGSTPSGTDVTLTIEAESPSGGNSNYVVLRLTVLNQVTDFSRPVCQVESVSSNCSMNCSESRWELSASLTDGNGTGIQTVSLRLGDGTLDTTTSLGEGGINITIATYNASCCSPNVELVAVDAVGNVGTCFHSIRATPTPAPSSATALRVLLLLMSTALLSAFQA</sequence>
<dbReference type="Pfam" id="PF25107">
    <property type="entry name" value="VWA7_N"/>
    <property type="match status" value="2"/>
</dbReference>
<evidence type="ECO:0008006" key="12">
    <source>
        <dbReference type="Google" id="ProtNLM"/>
    </source>
</evidence>
<dbReference type="Gene3D" id="3.40.50.410">
    <property type="entry name" value="von Willebrand factor, type A domain"/>
    <property type="match status" value="1"/>
</dbReference>
<evidence type="ECO:0000259" key="7">
    <source>
        <dbReference type="Pfam" id="PF23619"/>
    </source>
</evidence>
<proteinExistence type="predicted"/>
<dbReference type="EMBL" id="JAFJMO010000003">
    <property type="protein sequence ID" value="KAJ8281494.1"/>
    <property type="molecule type" value="Genomic_DNA"/>
</dbReference>
<protein>
    <recommendedName>
        <fullName evidence="12">von Willebrand factor A domain-containing protein 7-like</fullName>
    </recommendedName>
</protein>
<feature type="domain" description="VWA7 N-terminal" evidence="9">
    <location>
        <begin position="262"/>
        <end position="484"/>
    </location>
</feature>
<keyword evidence="2" id="KW-0964">Secreted</keyword>
<keyword evidence="4" id="KW-0325">Glycoprotein</keyword>
<feature type="domain" description="Hemicentin-1-like von Willebrand factor A" evidence="8">
    <location>
        <begin position="495"/>
        <end position="667"/>
    </location>
</feature>
<evidence type="ECO:0000256" key="5">
    <source>
        <dbReference type="SAM" id="MobiDB-lite"/>
    </source>
</evidence>
<reference evidence="10" key="1">
    <citation type="journal article" date="2023" name="Science">
        <title>Genome structures resolve the early diversification of teleost fishes.</title>
        <authorList>
            <person name="Parey E."/>
            <person name="Louis A."/>
            <person name="Montfort J."/>
            <person name="Bouchez O."/>
            <person name="Roques C."/>
            <person name="Iampietro C."/>
            <person name="Lluch J."/>
            <person name="Castinel A."/>
            <person name="Donnadieu C."/>
            <person name="Desvignes T."/>
            <person name="Floi Bucao C."/>
            <person name="Jouanno E."/>
            <person name="Wen M."/>
            <person name="Mejri S."/>
            <person name="Dirks R."/>
            <person name="Jansen H."/>
            <person name="Henkel C."/>
            <person name="Chen W.J."/>
            <person name="Zahm M."/>
            <person name="Cabau C."/>
            <person name="Klopp C."/>
            <person name="Thompson A.W."/>
            <person name="Robinson-Rechavi M."/>
            <person name="Braasch I."/>
            <person name="Lecointre G."/>
            <person name="Bobe J."/>
            <person name="Postlethwait J.H."/>
            <person name="Berthelot C."/>
            <person name="Roest Crollius H."/>
            <person name="Guiguen Y."/>
        </authorList>
    </citation>
    <scope>NUCLEOTIDE SEQUENCE</scope>
    <source>
        <strain evidence="10">Concon-B</strain>
    </source>
</reference>
<dbReference type="InterPro" id="IPR057615">
    <property type="entry name" value="Ig_VWA7"/>
</dbReference>
<feature type="domain" description="VWA7 N-terminal" evidence="9">
    <location>
        <begin position="92"/>
        <end position="211"/>
    </location>
</feature>
<dbReference type="Pfam" id="PF23619">
    <property type="entry name" value="Ig_VWA7"/>
    <property type="match status" value="1"/>
</dbReference>
<dbReference type="InterPro" id="IPR056861">
    <property type="entry name" value="HMCN1-like_VWA"/>
</dbReference>
<gene>
    <name evidence="10" type="ORF">COCON_G00040130</name>
</gene>
<comment type="subcellular location">
    <subcellularLocation>
        <location evidence="1">Secreted</location>
    </subcellularLocation>
</comment>
<evidence type="ECO:0000256" key="2">
    <source>
        <dbReference type="ARBA" id="ARBA00022525"/>
    </source>
</evidence>
<dbReference type="InterPro" id="IPR036465">
    <property type="entry name" value="vWFA_dom_sf"/>
</dbReference>
<evidence type="ECO:0000259" key="6">
    <source>
        <dbReference type="Pfam" id="PF23560"/>
    </source>
</evidence>
<dbReference type="InterPro" id="IPR056862">
    <property type="entry name" value="VWA7_N"/>
</dbReference>
<evidence type="ECO:0000259" key="8">
    <source>
        <dbReference type="Pfam" id="PF25106"/>
    </source>
</evidence>
<dbReference type="InterPro" id="IPR056475">
    <property type="entry name" value="GBD_Hemicentin/VWA7"/>
</dbReference>
<evidence type="ECO:0000259" key="9">
    <source>
        <dbReference type="Pfam" id="PF25107"/>
    </source>
</evidence>
<feature type="domain" description="Hemicentin/VWA7 galactose-binding" evidence="6">
    <location>
        <begin position="686"/>
        <end position="782"/>
    </location>
</feature>
<feature type="domain" description="VWA7 Ig-like" evidence="7">
    <location>
        <begin position="897"/>
        <end position="995"/>
    </location>
</feature>
<dbReference type="Pfam" id="PF23560">
    <property type="entry name" value="GBD_Hemicentin"/>
    <property type="match status" value="1"/>
</dbReference>
<keyword evidence="11" id="KW-1185">Reference proteome</keyword>
<dbReference type="PANTHER" id="PTHR14905">
    <property type="entry name" value="NG37"/>
    <property type="match status" value="1"/>
</dbReference>
<comment type="caution">
    <text evidence="10">The sequence shown here is derived from an EMBL/GenBank/DDBJ whole genome shotgun (WGS) entry which is preliminary data.</text>
</comment>
<feature type="region of interest" description="Disordered" evidence="5">
    <location>
        <begin position="421"/>
        <end position="449"/>
    </location>
</feature>
<dbReference type="InterPro" id="IPR052577">
    <property type="entry name" value="VWA7"/>
</dbReference>
<dbReference type="OrthoDB" id="301415at2759"/>